<dbReference type="Proteomes" id="UP000499080">
    <property type="component" value="Unassembled WGS sequence"/>
</dbReference>
<comment type="caution">
    <text evidence="2">The sequence shown here is derived from an EMBL/GenBank/DDBJ whole genome shotgun (WGS) entry which is preliminary data.</text>
</comment>
<keyword evidence="3" id="KW-1185">Reference proteome</keyword>
<sequence length="159" mass="17159">MKDRPVSVTSKIQQPDSHHKTKEMKSQKVKKILDMLGIDLSQIDLSQIDVTHKFDGKDSLQPSLCHDTYNDRYGVGKHFVRGVRDVGFAIVSGAEGLIDGLLADLPLVPNIASGIGGGLKAVICAIEDGFSDIGSDLDSALDIAKNGRKLLFDINNCLV</sequence>
<evidence type="ECO:0000313" key="3">
    <source>
        <dbReference type="Proteomes" id="UP000499080"/>
    </source>
</evidence>
<proteinExistence type="predicted"/>
<gene>
    <name evidence="2" type="ORF">AVEN_5169_1</name>
</gene>
<dbReference type="OrthoDB" id="6437171at2759"/>
<dbReference type="AlphaFoldDB" id="A0A4Y2HTV9"/>
<reference evidence="2 3" key="1">
    <citation type="journal article" date="2019" name="Sci. Rep.">
        <title>Orb-weaving spider Araneus ventricosus genome elucidates the spidroin gene catalogue.</title>
        <authorList>
            <person name="Kono N."/>
            <person name="Nakamura H."/>
            <person name="Ohtoshi R."/>
            <person name="Moran D.A.P."/>
            <person name="Shinohara A."/>
            <person name="Yoshida Y."/>
            <person name="Fujiwara M."/>
            <person name="Mori M."/>
            <person name="Tomita M."/>
            <person name="Arakawa K."/>
        </authorList>
    </citation>
    <scope>NUCLEOTIDE SEQUENCE [LARGE SCALE GENOMIC DNA]</scope>
</reference>
<evidence type="ECO:0000256" key="1">
    <source>
        <dbReference type="SAM" id="MobiDB-lite"/>
    </source>
</evidence>
<evidence type="ECO:0000313" key="2">
    <source>
        <dbReference type="EMBL" id="GBM68449.1"/>
    </source>
</evidence>
<accession>A0A4Y2HTV9</accession>
<organism evidence="2 3">
    <name type="scientific">Araneus ventricosus</name>
    <name type="common">Orbweaver spider</name>
    <name type="synonym">Epeira ventricosa</name>
    <dbReference type="NCBI Taxonomy" id="182803"/>
    <lineage>
        <taxon>Eukaryota</taxon>
        <taxon>Metazoa</taxon>
        <taxon>Ecdysozoa</taxon>
        <taxon>Arthropoda</taxon>
        <taxon>Chelicerata</taxon>
        <taxon>Arachnida</taxon>
        <taxon>Araneae</taxon>
        <taxon>Araneomorphae</taxon>
        <taxon>Entelegynae</taxon>
        <taxon>Araneoidea</taxon>
        <taxon>Araneidae</taxon>
        <taxon>Araneus</taxon>
    </lineage>
</organism>
<feature type="region of interest" description="Disordered" evidence="1">
    <location>
        <begin position="1"/>
        <end position="24"/>
    </location>
</feature>
<name>A0A4Y2HTV9_ARAVE</name>
<protein>
    <submittedName>
        <fullName evidence="2">Uncharacterized protein</fullName>
    </submittedName>
</protein>
<dbReference type="EMBL" id="BGPR01002143">
    <property type="protein sequence ID" value="GBM68449.1"/>
    <property type="molecule type" value="Genomic_DNA"/>
</dbReference>